<organism evidence="2 3">
    <name type="scientific">Streptomyces polychromogenes</name>
    <dbReference type="NCBI Taxonomy" id="67342"/>
    <lineage>
        <taxon>Bacteria</taxon>
        <taxon>Bacillati</taxon>
        <taxon>Actinomycetota</taxon>
        <taxon>Actinomycetes</taxon>
        <taxon>Kitasatosporales</taxon>
        <taxon>Streptomycetaceae</taxon>
        <taxon>Streptomyces</taxon>
    </lineage>
</organism>
<evidence type="ECO:0000256" key="1">
    <source>
        <dbReference type="SAM" id="MobiDB-lite"/>
    </source>
</evidence>
<evidence type="ECO:0000313" key="2">
    <source>
        <dbReference type="EMBL" id="GAA0316659.1"/>
    </source>
</evidence>
<sequence>MSQIHRVSLLAAAMEAGAVRVSPGVFAASRLPGSGSTSLPTAPAPAHVPPPQPPVAAESRWNALVRNGRAAAVIFVAL</sequence>
<dbReference type="EMBL" id="BAAABV010000028">
    <property type="protein sequence ID" value="GAA0316659.1"/>
    <property type="molecule type" value="Genomic_DNA"/>
</dbReference>
<keyword evidence="3" id="KW-1185">Reference proteome</keyword>
<dbReference type="RefSeq" id="WP_344167086.1">
    <property type="nucleotide sequence ID" value="NZ_BAAABV010000028.1"/>
</dbReference>
<dbReference type="Proteomes" id="UP001501867">
    <property type="component" value="Unassembled WGS sequence"/>
</dbReference>
<name>A0ABP3FIR1_9ACTN</name>
<proteinExistence type="predicted"/>
<feature type="compositionally biased region" description="Pro residues" evidence="1">
    <location>
        <begin position="42"/>
        <end position="54"/>
    </location>
</feature>
<comment type="caution">
    <text evidence="2">The sequence shown here is derived from an EMBL/GenBank/DDBJ whole genome shotgun (WGS) entry which is preliminary data.</text>
</comment>
<protein>
    <submittedName>
        <fullName evidence="2">Uncharacterized protein</fullName>
    </submittedName>
</protein>
<evidence type="ECO:0000313" key="3">
    <source>
        <dbReference type="Proteomes" id="UP001501867"/>
    </source>
</evidence>
<reference evidence="3" key="1">
    <citation type="journal article" date="2019" name="Int. J. Syst. Evol. Microbiol.">
        <title>The Global Catalogue of Microorganisms (GCM) 10K type strain sequencing project: providing services to taxonomists for standard genome sequencing and annotation.</title>
        <authorList>
            <consortium name="The Broad Institute Genomics Platform"/>
            <consortium name="The Broad Institute Genome Sequencing Center for Infectious Disease"/>
            <person name="Wu L."/>
            <person name="Ma J."/>
        </authorList>
    </citation>
    <scope>NUCLEOTIDE SEQUENCE [LARGE SCALE GENOMIC DNA]</scope>
    <source>
        <strain evidence="3">JCM 4505</strain>
    </source>
</reference>
<accession>A0ABP3FIR1</accession>
<gene>
    <name evidence="2" type="ORF">GCM10010302_64680</name>
</gene>
<feature type="region of interest" description="Disordered" evidence="1">
    <location>
        <begin position="32"/>
        <end position="55"/>
    </location>
</feature>